<accession>A0ACA9L9G5</accession>
<evidence type="ECO:0000313" key="2">
    <source>
        <dbReference type="Proteomes" id="UP000789920"/>
    </source>
</evidence>
<protein>
    <submittedName>
        <fullName evidence="1">19955_t:CDS:1</fullName>
    </submittedName>
</protein>
<evidence type="ECO:0000313" key="1">
    <source>
        <dbReference type="EMBL" id="CAG8516353.1"/>
    </source>
</evidence>
<sequence>IAKEKTVNVAGFFLICECPSCNLIRIGCADDSSRNVTRFVNTLIGTAKGGYREYGHVFPGPCHPYGVVKLGFDTDDTYEFNAGYTPTGKITGISHLHVSGTGGEPKYGVISQFPAIDSPEDPLDVTHLSSERSFEYFEVGYSKFGLERYNITVELTASRRTGLHRYTFPPTKNKAKVIIDLPHNLVVHRYGFTHRYHEGTIQSISSNQVKGAARYSGGWNRGGVYTVYFCSQFNTNATEFTNWEGSYSYGYNYFGETDKFSDKADGATLTFDVIENPVIISRVGISFISADQACNSAESEIPDWDFEKTRHEAVKAWQTELGKIQVEGGTDETTNPLFTLFQQERAVDIARSLIDIYKNDNYMPDGRSGLSNGITQGGSNADMVVAETYLKKLGTDIIDWDLAYGALIKDAEIDPGSRGLYEGRLFLSEYKKHGYIPFSGSLISVYAYSHCSRTVEYSANDYSISLVAKEMGKHNDYIKYKKRARSWENLWYPNKTFDGAKGFIVPRYEDGNFYTDIDVLREQGGEYVFYEASSWEYSLDIPFDVKKLIELSGGPKKFEKRVDKTFADKSYQSGYYNIGNEPDFFHICLYHFIGKQYKSVEVIRDILKTKFGSGPNGIPGNDDSGAMGSWFAFNAIGLYPFVKINGKNWRKTWFRHSDIAKGAVMELVMGPKPSKVWGVIRKNENKIDVEDRVVPPSMSDYDDI</sequence>
<dbReference type="Proteomes" id="UP000789920">
    <property type="component" value="Unassembled WGS sequence"/>
</dbReference>
<organism evidence="1 2">
    <name type="scientific">Racocetra persica</name>
    <dbReference type="NCBI Taxonomy" id="160502"/>
    <lineage>
        <taxon>Eukaryota</taxon>
        <taxon>Fungi</taxon>
        <taxon>Fungi incertae sedis</taxon>
        <taxon>Mucoromycota</taxon>
        <taxon>Glomeromycotina</taxon>
        <taxon>Glomeromycetes</taxon>
        <taxon>Diversisporales</taxon>
        <taxon>Gigasporaceae</taxon>
        <taxon>Racocetra</taxon>
    </lineage>
</organism>
<reference evidence="1" key="1">
    <citation type="submission" date="2021-06" db="EMBL/GenBank/DDBJ databases">
        <authorList>
            <person name="Kallberg Y."/>
            <person name="Tangrot J."/>
            <person name="Rosling A."/>
        </authorList>
    </citation>
    <scope>NUCLEOTIDE SEQUENCE</scope>
    <source>
        <strain evidence="1">MA461A</strain>
    </source>
</reference>
<gene>
    <name evidence="1" type="ORF">RPERSI_LOCUS2496</name>
</gene>
<proteinExistence type="predicted"/>
<keyword evidence="2" id="KW-1185">Reference proteome</keyword>
<name>A0ACA9L9G5_9GLOM</name>
<feature type="non-terminal residue" evidence="1">
    <location>
        <position position="1"/>
    </location>
</feature>
<comment type="caution">
    <text evidence="1">The sequence shown here is derived from an EMBL/GenBank/DDBJ whole genome shotgun (WGS) entry which is preliminary data.</text>
</comment>
<dbReference type="EMBL" id="CAJVQC010002712">
    <property type="protein sequence ID" value="CAG8516353.1"/>
    <property type="molecule type" value="Genomic_DNA"/>
</dbReference>